<dbReference type="HOGENOM" id="CLU_1276330_0_0_6"/>
<dbReference type="KEGG" id="lfa:LFA_3118"/>
<dbReference type="OrthoDB" id="5646369at2"/>
<evidence type="ECO:0000256" key="1">
    <source>
        <dbReference type="SAM" id="SignalP"/>
    </source>
</evidence>
<sequence>MNYLTGCCVSLLVVANSFATPATSPLPANLIKVTNQNNPKCIEYVTYKGDMYCSLVVIDKTPVDPKILSFEKQIIVFDHRPWKAVWGKNTQELSTVEYLPVGDNIDDWKELVTSQFIPGLTTITPAQFGEHFIADLKKSGVNFTVNTLVNQPDLFIFEFKVDKPSNLQQDEIQKVVKGKNGMYLLHYVIKQANMSDDNRNKWLENLKKSTVKQQ</sequence>
<feature type="chain" id="PRO_5001935504" evidence="1">
    <location>
        <begin position="20"/>
        <end position="214"/>
    </location>
</feature>
<feature type="signal peptide" evidence="1">
    <location>
        <begin position="1"/>
        <end position="19"/>
    </location>
</feature>
<dbReference type="EMBL" id="LN614827">
    <property type="protein sequence ID" value="CEG58460.1"/>
    <property type="molecule type" value="Genomic_DNA"/>
</dbReference>
<protein>
    <submittedName>
        <fullName evidence="2">Uncharacterized protein</fullName>
    </submittedName>
</protein>
<dbReference type="RefSeq" id="WP_045096772.1">
    <property type="nucleotide sequence ID" value="NZ_LN614827.1"/>
</dbReference>
<keyword evidence="3" id="KW-1185">Reference proteome</keyword>
<reference evidence="3" key="1">
    <citation type="submission" date="2014-09" db="EMBL/GenBank/DDBJ databases">
        <authorList>
            <person name="Gomez-Valero L."/>
        </authorList>
    </citation>
    <scope>NUCLEOTIDE SEQUENCE [LARGE SCALE GENOMIC DNA]</scope>
    <source>
        <strain evidence="3">ATCC700992</strain>
    </source>
</reference>
<evidence type="ECO:0000313" key="2">
    <source>
        <dbReference type="EMBL" id="CEG58460.1"/>
    </source>
</evidence>
<keyword evidence="1" id="KW-0732">Signal</keyword>
<dbReference type="Proteomes" id="UP000032430">
    <property type="component" value="Chromosome I"/>
</dbReference>
<name>A0A098GAF0_9GAMM</name>
<gene>
    <name evidence="2" type="ORF">LFA_3118</name>
</gene>
<dbReference type="AlphaFoldDB" id="A0A098GAF0"/>
<evidence type="ECO:0000313" key="3">
    <source>
        <dbReference type="Proteomes" id="UP000032430"/>
    </source>
</evidence>
<proteinExistence type="predicted"/>
<dbReference type="STRING" id="1212491.LFA_3118"/>
<organism evidence="2 3">
    <name type="scientific">Legionella fallonii LLAP-10</name>
    <dbReference type="NCBI Taxonomy" id="1212491"/>
    <lineage>
        <taxon>Bacteria</taxon>
        <taxon>Pseudomonadati</taxon>
        <taxon>Pseudomonadota</taxon>
        <taxon>Gammaproteobacteria</taxon>
        <taxon>Legionellales</taxon>
        <taxon>Legionellaceae</taxon>
        <taxon>Legionella</taxon>
    </lineage>
</organism>
<accession>A0A098GAF0</accession>